<proteinExistence type="predicted"/>
<dbReference type="OrthoDB" id="9979246at2759"/>
<evidence type="ECO:0000256" key="1">
    <source>
        <dbReference type="SAM" id="MobiDB-lite"/>
    </source>
</evidence>
<evidence type="ECO:0000313" key="2">
    <source>
        <dbReference type="EMBL" id="GBP50682.1"/>
    </source>
</evidence>
<reference evidence="2 3" key="1">
    <citation type="journal article" date="2019" name="Commun. Biol.">
        <title>The bagworm genome reveals a unique fibroin gene that provides high tensile strength.</title>
        <authorList>
            <person name="Kono N."/>
            <person name="Nakamura H."/>
            <person name="Ohtoshi R."/>
            <person name="Tomita M."/>
            <person name="Numata K."/>
            <person name="Arakawa K."/>
        </authorList>
    </citation>
    <scope>NUCLEOTIDE SEQUENCE [LARGE SCALE GENOMIC DNA]</scope>
</reference>
<organism evidence="2 3">
    <name type="scientific">Eumeta variegata</name>
    <name type="common">Bagworm moth</name>
    <name type="synonym">Eumeta japonica</name>
    <dbReference type="NCBI Taxonomy" id="151549"/>
    <lineage>
        <taxon>Eukaryota</taxon>
        <taxon>Metazoa</taxon>
        <taxon>Ecdysozoa</taxon>
        <taxon>Arthropoda</taxon>
        <taxon>Hexapoda</taxon>
        <taxon>Insecta</taxon>
        <taxon>Pterygota</taxon>
        <taxon>Neoptera</taxon>
        <taxon>Endopterygota</taxon>
        <taxon>Lepidoptera</taxon>
        <taxon>Glossata</taxon>
        <taxon>Ditrysia</taxon>
        <taxon>Tineoidea</taxon>
        <taxon>Psychidae</taxon>
        <taxon>Oiketicinae</taxon>
        <taxon>Eumeta</taxon>
    </lineage>
</organism>
<keyword evidence="3" id="KW-1185">Reference proteome</keyword>
<feature type="region of interest" description="Disordered" evidence="1">
    <location>
        <begin position="17"/>
        <end position="36"/>
    </location>
</feature>
<dbReference type="InterPro" id="IPR029021">
    <property type="entry name" value="Prot-tyrosine_phosphatase-like"/>
</dbReference>
<evidence type="ECO:0000313" key="3">
    <source>
        <dbReference type="Proteomes" id="UP000299102"/>
    </source>
</evidence>
<sequence>MNCYAENLRRAQKTGFAPAAGTMGPRRARPESRCTRSDLSSAAPVFSCDRGRADRYGQEVARHSTPSRLPPPIEVVLSGLYVGNYRDSKDTVQLERYKITHILSIHDAARRLHSGRRIRKFTDLADVSLDVTLNKFNVKTWMYQRSSAASSKAITKTGRRSVEVDSDKLQLEAGRSEKGGQRELQECYQDLLANDVQVSNVSEIPGENPTHLAILIGVKLGLELDERDVVSTTRVGVRREEEGTTGRPRPIKIRLARRAIRDSCCAWPACAARLSLLLWACRIILVDFTSTNVLPESTGSFSGWLANDLGRRVGNTSGRGNVERWPDRRMGLLCTGYEGIQTLIVFLVSGTYPYYVTNSQGLQITTLGQGLNASRAFSEMYSKIMARSVQHFFKLTDCNTNVNVPGGQLIQN</sequence>
<dbReference type="Proteomes" id="UP000299102">
    <property type="component" value="Unassembled WGS sequence"/>
</dbReference>
<name>A0A4C1WJM3_EUMVA</name>
<protein>
    <submittedName>
        <fullName evidence="2">Dual specificity protein phosphatase 22</fullName>
    </submittedName>
</protein>
<dbReference type="EMBL" id="BGZK01000570">
    <property type="protein sequence ID" value="GBP50682.1"/>
    <property type="molecule type" value="Genomic_DNA"/>
</dbReference>
<dbReference type="STRING" id="151549.A0A4C1WJM3"/>
<accession>A0A4C1WJM3</accession>
<dbReference type="Gene3D" id="3.90.190.10">
    <property type="entry name" value="Protein tyrosine phosphatase superfamily"/>
    <property type="match status" value="1"/>
</dbReference>
<comment type="caution">
    <text evidence="2">The sequence shown here is derived from an EMBL/GenBank/DDBJ whole genome shotgun (WGS) entry which is preliminary data.</text>
</comment>
<dbReference type="AlphaFoldDB" id="A0A4C1WJM3"/>
<gene>
    <name evidence="2" type="primary">Dusp22</name>
    <name evidence="2" type="ORF">EVAR_34190_1</name>
</gene>